<comment type="caution">
    <text evidence="1">The sequence shown here is derived from an EMBL/GenBank/DDBJ whole genome shotgun (WGS) entry which is preliminary data.</text>
</comment>
<organism evidence="1 2">
    <name type="scientific">Durusdinium trenchii</name>
    <dbReference type="NCBI Taxonomy" id="1381693"/>
    <lineage>
        <taxon>Eukaryota</taxon>
        <taxon>Sar</taxon>
        <taxon>Alveolata</taxon>
        <taxon>Dinophyceae</taxon>
        <taxon>Suessiales</taxon>
        <taxon>Symbiodiniaceae</taxon>
        <taxon>Durusdinium</taxon>
    </lineage>
</organism>
<dbReference type="InterPro" id="IPR002110">
    <property type="entry name" value="Ankyrin_rpt"/>
</dbReference>
<evidence type="ECO:0000313" key="2">
    <source>
        <dbReference type="Proteomes" id="UP001642464"/>
    </source>
</evidence>
<dbReference type="EMBL" id="CAXAMM010019335">
    <property type="protein sequence ID" value="CAK9045435.1"/>
    <property type="molecule type" value="Genomic_DNA"/>
</dbReference>
<dbReference type="SUPFAM" id="SSF48403">
    <property type="entry name" value="Ankyrin repeat"/>
    <property type="match status" value="1"/>
</dbReference>
<name>A0ABP0M1S0_9DINO</name>
<dbReference type="Proteomes" id="UP001642464">
    <property type="component" value="Unassembled WGS sequence"/>
</dbReference>
<protein>
    <submittedName>
        <fullName evidence="1">Uncharacterized protein</fullName>
    </submittedName>
</protein>
<reference evidence="1 2" key="1">
    <citation type="submission" date="2024-02" db="EMBL/GenBank/DDBJ databases">
        <authorList>
            <person name="Chen Y."/>
            <person name="Shah S."/>
            <person name="Dougan E. K."/>
            <person name="Thang M."/>
            <person name="Chan C."/>
        </authorList>
    </citation>
    <scope>NUCLEOTIDE SEQUENCE [LARGE SCALE GENOMIC DNA]</scope>
</reference>
<proteinExistence type="predicted"/>
<keyword evidence="2" id="KW-1185">Reference proteome</keyword>
<dbReference type="PROSITE" id="PS50088">
    <property type="entry name" value="ANK_REPEAT"/>
    <property type="match status" value="1"/>
</dbReference>
<dbReference type="InterPro" id="IPR036770">
    <property type="entry name" value="Ankyrin_rpt-contain_sf"/>
</dbReference>
<dbReference type="Gene3D" id="1.25.40.20">
    <property type="entry name" value="Ankyrin repeat-containing domain"/>
    <property type="match status" value="1"/>
</dbReference>
<gene>
    <name evidence="1" type="ORF">SCF082_LOCUS25674</name>
</gene>
<sequence>MAFPRNLDGESGFSPDGSHQVAFNAGDLETLDIDGASRNFHPDAQGSRAQASQPSNRLSALSVTRSGMSTQRLSAPLQASGNPNIRSSLSSEGPQARRSRMQQQQRHMTASFLELHQFHDVKTPRSSPLRIGKTLVRGVCPVHLAAYLGDATALLLLLDAGADPEQLTEDRKDAEDVALLARKGSSHNKFLRVLQAAKARVLEIQSDYCASEAPRRCRCRDGVCYECDQLLVASF</sequence>
<accession>A0ABP0M1S0</accession>
<dbReference type="PROSITE" id="PS50297">
    <property type="entry name" value="ANK_REP_REGION"/>
    <property type="match status" value="1"/>
</dbReference>
<evidence type="ECO:0000313" key="1">
    <source>
        <dbReference type="EMBL" id="CAK9045435.1"/>
    </source>
</evidence>